<dbReference type="GO" id="GO:0004672">
    <property type="term" value="F:protein kinase activity"/>
    <property type="evidence" value="ECO:0007669"/>
    <property type="project" value="UniProtKB-ARBA"/>
</dbReference>
<evidence type="ECO:0000256" key="1">
    <source>
        <dbReference type="PROSITE-ProRule" id="PRU00110"/>
    </source>
</evidence>
<dbReference type="OrthoDB" id="282064at2"/>
<dbReference type="PROSITE" id="PS50894">
    <property type="entry name" value="HPT"/>
    <property type="match status" value="1"/>
</dbReference>
<dbReference type="InterPro" id="IPR008207">
    <property type="entry name" value="Sig_transdc_His_kin_Hpt_dom"/>
</dbReference>
<dbReference type="Pfam" id="PF01627">
    <property type="entry name" value="Hpt"/>
    <property type="match status" value="1"/>
</dbReference>
<dbReference type="GO" id="GO:0000160">
    <property type="term" value="P:phosphorelay signal transduction system"/>
    <property type="evidence" value="ECO:0007669"/>
    <property type="project" value="InterPro"/>
</dbReference>
<feature type="domain" description="HPt" evidence="2">
    <location>
        <begin position="27"/>
        <end position="125"/>
    </location>
</feature>
<sequence>MRLQQTHAPAEEQSINWETLKSRCIGRLDLVEKALNRFQDSLVDDLQSLEEAVESLNSQEVARIAHRIKGTSLTVSADRLAGYAMHLERRAEEKLNYDEESLADIRDECCRLSQLISQHRTGGSQ</sequence>
<comment type="caution">
    <text evidence="3">The sequence shown here is derived from an EMBL/GenBank/DDBJ whole genome shotgun (WGS) entry which is preliminary data.</text>
</comment>
<gene>
    <name evidence="3" type="ORF">C5Y96_10210</name>
</gene>
<dbReference type="Gene3D" id="1.20.120.160">
    <property type="entry name" value="HPT domain"/>
    <property type="match status" value="1"/>
</dbReference>
<evidence type="ECO:0000313" key="4">
    <source>
        <dbReference type="Proteomes" id="UP000240009"/>
    </source>
</evidence>
<dbReference type="InterPro" id="IPR036641">
    <property type="entry name" value="HPT_dom_sf"/>
</dbReference>
<dbReference type="EMBL" id="PUIA01000035">
    <property type="protein sequence ID" value="PQO33220.1"/>
    <property type="molecule type" value="Genomic_DNA"/>
</dbReference>
<reference evidence="3 4" key="1">
    <citation type="submission" date="2018-02" db="EMBL/GenBank/DDBJ databases">
        <title>Comparative genomes isolates from brazilian mangrove.</title>
        <authorList>
            <person name="Araujo J.E."/>
            <person name="Taketani R.G."/>
            <person name="Silva M.C.P."/>
            <person name="Loureco M.V."/>
            <person name="Andreote F.D."/>
        </authorList>
    </citation>
    <scope>NUCLEOTIDE SEQUENCE [LARGE SCALE GENOMIC DNA]</scope>
    <source>
        <strain evidence="3 4">HEX-2 MGV</strain>
    </source>
</reference>
<keyword evidence="1" id="KW-0597">Phosphoprotein</keyword>
<evidence type="ECO:0000313" key="3">
    <source>
        <dbReference type="EMBL" id="PQO33220.1"/>
    </source>
</evidence>
<feature type="modified residue" description="Phosphohistidine" evidence="1">
    <location>
        <position position="66"/>
    </location>
</feature>
<evidence type="ECO:0000259" key="2">
    <source>
        <dbReference type="PROSITE" id="PS50894"/>
    </source>
</evidence>
<dbReference type="Proteomes" id="UP000240009">
    <property type="component" value="Unassembled WGS sequence"/>
</dbReference>
<accession>A0A2S8FMH0</accession>
<dbReference type="AlphaFoldDB" id="A0A2S8FMH0"/>
<name>A0A2S8FMH0_9BACT</name>
<proteinExistence type="predicted"/>
<dbReference type="SUPFAM" id="SSF47226">
    <property type="entry name" value="Histidine-containing phosphotransfer domain, HPT domain"/>
    <property type="match status" value="1"/>
</dbReference>
<organism evidence="3 4">
    <name type="scientific">Blastopirellula marina</name>
    <dbReference type="NCBI Taxonomy" id="124"/>
    <lineage>
        <taxon>Bacteria</taxon>
        <taxon>Pseudomonadati</taxon>
        <taxon>Planctomycetota</taxon>
        <taxon>Planctomycetia</taxon>
        <taxon>Pirellulales</taxon>
        <taxon>Pirellulaceae</taxon>
        <taxon>Blastopirellula</taxon>
    </lineage>
</organism>
<protein>
    <recommendedName>
        <fullName evidence="2">HPt domain-containing protein</fullName>
    </recommendedName>
</protein>
<dbReference type="RefSeq" id="WP_105352763.1">
    <property type="nucleotide sequence ID" value="NZ_PUIA01000035.1"/>
</dbReference>